<dbReference type="Gene3D" id="3.40.640.10">
    <property type="entry name" value="Type I PLP-dependent aspartate aminotransferase-like (Major domain)"/>
    <property type="match status" value="1"/>
</dbReference>
<name>A0A6B1FVF6_9CHLR</name>
<accession>A0A6B1FVF6</accession>
<dbReference type="GO" id="GO:0000271">
    <property type="term" value="P:polysaccharide biosynthetic process"/>
    <property type="evidence" value="ECO:0007669"/>
    <property type="project" value="TreeGrafter"/>
</dbReference>
<sequence length="430" mass="47481">MAERLKELLEVGDGHLGEGRAEEAQSGLPTMFPRIVGPNCLKYVEEVISGGLKVNMAERFEKAFAERLGVRHCITTPGCTSALATLASALRFEPGDEVIVSPITDFGTVQGLCVEGYIPVFADTEAGTVNVCAETIEECITDRTRAILVVHKTGLVCDMDPINKLAQKRNLFVYEDACQAAFSEYKGRLVGTLADAAAFSFDPEKTMGSDIGGCVVTNDDELASRMRFLAHDRGAEWIPGYGRYHHEMGYSYRMPECTAAICLGQLEVIGEQAAHRDRIARILWPLLEEIPGITPLPIPDNVTLFSCWMVGFHMDPRQFHCTAEAFSQQLADAGIPGAGTAKYYLMPEALAFLQKRAESKSHQFAMPPASRSYHYSADNCPNAKAYLENFIRWASIGEKYRPEHCELIAEIVRTVADRNRSSGRVEQKGR</sequence>
<dbReference type="CDD" id="cd00616">
    <property type="entry name" value="AHBA_syn"/>
    <property type="match status" value="1"/>
</dbReference>
<organism evidence="2">
    <name type="scientific">Caldilineaceae bacterium SB0675_bin_29</name>
    <dbReference type="NCBI Taxonomy" id="2605266"/>
    <lineage>
        <taxon>Bacteria</taxon>
        <taxon>Bacillati</taxon>
        <taxon>Chloroflexota</taxon>
        <taxon>Caldilineae</taxon>
        <taxon>Caldilineales</taxon>
        <taxon>Caldilineaceae</taxon>
    </lineage>
</organism>
<keyword evidence="2" id="KW-0032">Aminotransferase</keyword>
<reference evidence="2" key="1">
    <citation type="submission" date="2019-09" db="EMBL/GenBank/DDBJ databases">
        <title>Characterisation of the sponge microbiome using genome-centric metagenomics.</title>
        <authorList>
            <person name="Engelberts J.P."/>
            <person name="Robbins S.J."/>
            <person name="De Goeij J.M."/>
            <person name="Aranda M."/>
            <person name="Bell S.C."/>
            <person name="Webster N.S."/>
        </authorList>
    </citation>
    <scope>NUCLEOTIDE SEQUENCE</scope>
    <source>
        <strain evidence="2">SB0675_bin_29</strain>
    </source>
</reference>
<dbReference type="InterPro" id="IPR015421">
    <property type="entry name" value="PyrdxlP-dep_Trfase_major"/>
</dbReference>
<dbReference type="AlphaFoldDB" id="A0A6B1FVF6"/>
<protein>
    <submittedName>
        <fullName evidence="2">DegT/DnrJ/EryC1/StrS family aminotransferase</fullName>
    </submittedName>
</protein>
<dbReference type="PANTHER" id="PTHR30244:SF34">
    <property type="entry name" value="DTDP-4-AMINO-4,6-DIDEOXYGALACTOSE TRANSAMINASE"/>
    <property type="match status" value="1"/>
</dbReference>
<evidence type="ECO:0000256" key="1">
    <source>
        <dbReference type="RuleBase" id="RU004508"/>
    </source>
</evidence>
<dbReference type="GO" id="GO:0008483">
    <property type="term" value="F:transaminase activity"/>
    <property type="evidence" value="ECO:0007669"/>
    <property type="project" value="UniProtKB-KW"/>
</dbReference>
<dbReference type="InterPro" id="IPR000653">
    <property type="entry name" value="DegT/StrS_aminotransferase"/>
</dbReference>
<dbReference type="InterPro" id="IPR015422">
    <property type="entry name" value="PyrdxlP-dep_Trfase_small"/>
</dbReference>
<dbReference type="PANTHER" id="PTHR30244">
    <property type="entry name" value="TRANSAMINASE"/>
    <property type="match status" value="1"/>
</dbReference>
<comment type="caution">
    <text evidence="2">The sequence shown here is derived from an EMBL/GenBank/DDBJ whole genome shotgun (WGS) entry which is preliminary data.</text>
</comment>
<evidence type="ECO:0000313" key="2">
    <source>
        <dbReference type="EMBL" id="MYH60609.1"/>
    </source>
</evidence>
<dbReference type="InterPro" id="IPR015424">
    <property type="entry name" value="PyrdxlP-dep_Trfase"/>
</dbReference>
<dbReference type="EMBL" id="VYDA01000085">
    <property type="protein sequence ID" value="MYH60609.1"/>
    <property type="molecule type" value="Genomic_DNA"/>
</dbReference>
<dbReference type="Pfam" id="PF01041">
    <property type="entry name" value="DegT_DnrJ_EryC1"/>
    <property type="match status" value="1"/>
</dbReference>
<gene>
    <name evidence="2" type="ORF">F4148_02195</name>
</gene>
<dbReference type="SUPFAM" id="SSF53383">
    <property type="entry name" value="PLP-dependent transferases"/>
    <property type="match status" value="1"/>
</dbReference>
<dbReference type="GO" id="GO:0030170">
    <property type="term" value="F:pyridoxal phosphate binding"/>
    <property type="evidence" value="ECO:0007669"/>
    <property type="project" value="TreeGrafter"/>
</dbReference>
<dbReference type="Gene3D" id="3.90.1150.10">
    <property type="entry name" value="Aspartate Aminotransferase, domain 1"/>
    <property type="match status" value="1"/>
</dbReference>
<keyword evidence="2" id="KW-0808">Transferase</keyword>
<comment type="similarity">
    <text evidence="1">Belongs to the DegT/DnrJ/EryC1 family.</text>
</comment>
<proteinExistence type="inferred from homology"/>
<keyword evidence="1" id="KW-0663">Pyridoxal phosphate</keyword>